<feature type="compositionally biased region" description="Polar residues" evidence="1">
    <location>
        <begin position="39"/>
        <end position="57"/>
    </location>
</feature>
<reference evidence="2 3" key="1">
    <citation type="journal article" date="2014" name="Nat. Commun.">
        <title>Multiple recent horizontal transfers of a large genomic region in cheese making fungi.</title>
        <authorList>
            <person name="Cheeseman K."/>
            <person name="Ropars J."/>
            <person name="Renault P."/>
            <person name="Dupont J."/>
            <person name="Gouzy J."/>
            <person name="Branca A."/>
            <person name="Abraham A.L."/>
            <person name="Ceppi M."/>
            <person name="Conseiller E."/>
            <person name="Debuchy R."/>
            <person name="Malagnac F."/>
            <person name="Goarin A."/>
            <person name="Silar P."/>
            <person name="Lacoste S."/>
            <person name="Sallet E."/>
            <person name="Bensimon A."/>
            <person name="Giraud T."/>
            <person name="Brygoo Y."/>
        </authorList>
    </citation>
    <scope>NUCLEOTIDE SEQUENCE [LARGE SCALE GENOMIC DNA]</scope>
    <source>
        <strain evidence="3">FM 013</strain>
    </source>
</reference>
<organism evidence="2 3">
    <name type="scientific">Penicillium camemberti (strain FM 013)</name>
    <dbReference type="NCBI Taxonomy" id="1429867"/>
    <lineage>
        <taxon>Eukaryota</taxon>
        <taxon>Fungi</taxon>
        <taxon>Dikarya</taxon>
        <taxon>Ascomycota</taxon>
        <taxon>Pezizomycotina</taxon>
        <taxon>Eurotiomycetes</taxon>
        <taxon>Eurotiomycetidae</taxon>
        <taxon>Eurotiales</taxon>
        <taxon>Aspergillaceae</taxon>
        <taxon>Penicillium</taxon>
    </lineage>
</organism>
<dbReference type="Proteomes" id="UP000053732">
    <property type="component" value="Unassembled WGS sequence"/>
</dbReference>
<evidence type="ECO:0000313" key="2">
    <source>
        <dbReference type="EMBL" id="CRL29959.1"/>
    </source>
</evidence>
<protein>
    <submittedName>
        <fullName evidence="2">Str. FM013</fullName>
    </submittedName>
</protein>
<accession>A0A0G4PUZ1</accession>
<sequence>MHEICKDLSPSSQCDLSTDQQGHPRYPSSCSPELKDFSNRSPLPSYSKNTSAAHVRS</sequence>
<proteinExistence type="predicted"/>
<keyword evidence="3" id="KW-1185">Reference proteome</keyword>
<dbReference type="AlphaFoldDB" id="A0A0G4PUZ1"/>
<gene>
    <name evidence="2" type="ORF">PCAMFM013_S042g000018</name>
</gene>
<feature type="region of interest" description="Disordered" evidence="1">
    <location>
        <begin position="1"/>
        <end position="57"/>
    </location>
</feature>
<dbReference type="EMBL" id="HG793175">
    <property type="protein sequence ID" value="CRL29959.1"/>
    <property type="molecule type" value="Genomic_DNA"/>
</dbReference>
<feature type="compositionally biased region" description="Polar residues" evidence="1">
    <location>
        <begin position="9"/>
        <end position="21"/>
    </location>
</feature>
<name>A0A0G4PUZ1_PENC3</name>
<evidence type="ECO:0000256" key="1">
    <source>
        <dbReference type="SAM" id="MobiDB-lite"/>
    </source>
</evidence>
<evidence type="ECO:0000313" key="3">
    <source>
        <dbReference type="Proteomes" id="UP000053732"/>
    </source>
</evidence>